<dbReference type="SMART" id="SM00331">
    <property type="entry name" value="PP2C_SIG"/>
    <property type="match status" value="1"/>
</dbReference>
<evidence type="ECO:0000256" key="2">
    <source>
        <dbReference type="SAM" id="MobiDB-lite"/>
    </source>
</evidence>
<feature type="domain" description="PPM-type phosphatase" evidence="3">
    <location>
        <begin position="306"/>
        <end position="526"/>
    </location>
</feature>
<feature type="region of interest" description="Disordered" evidence="2">
    <location>
        <begin position="1"/>
        <end position="38"/>
    </location>
</feature>
<proteinExistence type="predicted"/>
<dbReference type="SUPFAM" id="SSF55781">
    <property type="entry name" value="GAF domain-like"/>
    <property type="match status" value="1"/>
</dbReference>
<dbReference type="InterPro" id="IPR046262">
    <property type="entry name" value="DUF6295"/>
</dbReference>
<dbReference type="InterPro" id="IPR052016">
    <property type="entry name" value="Bact_Sigma-Reg"/>
</dbReference>
<evidence type="ECO:0000259" key="3">
    <source>
        <dbReference type="SMART" id="SM00331"/>
    </source>
</evidence>
<comment type="caution">
    <text evidence="4">The sequence shown here is derived from an EMBL/GenBank/DDBJ whole genome shotgun (WGS) entry which is preliminary data.</text>
</comment>
<gene>
    <name evidence="4" type="ORF">GCM10010211_74910</name>
</gene>
<feature type="region of interest" description="Disordered" evidence="2">
    <location>
        <begin position="50"/>
        <end position="88"/>
    </location>
</feature>
<keyword evidence="5" id="KW-1185">Reference proteome</keyword>
<dbReference type="Pfam" id="PF19812">
    <property type="entry name" value="DUF6295"/>
    <property type="match status" value="1"/>
</dbReference>
<dbReference type="PANTHER" id="PTHR43156:SF2">
    <property type="entry name" value="STAGE II SPORULATION PROTEIN E"/>
    <property type="match status" value="1"/>
</dbReference>
<sequence length="540" mass="57795">MSVPRADTGNEDGPQHAPQEHTLNIGFLNPGQGSSAQVVVELTEEGPVALTMSTGRSPPLRPASPPTPRPCRHRGGLRKPAPTTVPAPDRNRLELQAVLLTAPGPSSARAAEGRGAGIGVRLGAEGVIPVPDPSRAPADPGAAVDERLLGELITEAQIVLPVDLPALANRCAAALGLNTALIYLVDLQQWLLVPLDESLQPLPVDASQAGWAYRTVSPRVTDDGDALVVWVPLVDGAERLGVLAVRTTTLDGTRMRRSRMLADLLAMVVTSKHAYSDWIAARPRTATMRLPAEILRAFLPPRTIGSKQCVSTAVLEPAYDVGGDAFDHAVVKHVLHTMILDGMGHDLASGLTTSVAMASARNARRSGADLPDLVGSVDRALAQWLPDHFCTGVVCRLDTDTGELHWINCGHPPPLLIRAMRVLDGALDSPPQPPIGLHLELAPDARQVHETTLEPGDRVLLYTNGVVDARDENGVEFGLDRFTDFIIRASAAEQRPPEALRLLIHAILDYQHNGPQDDATILLFEWHPQPPEGVLRSPPS</sequence>
<dbReference type="Gene3D" id="3.60.40.10">
    <property type="entry name" value="PPM-type phosphatase domain"/>
    <property type="match status" value="1"/>
</dbReference>
<evidence type="ECO:0000313" key="4">
    <source>
        <dbReference type="EMBL" id="GGU96566.1"/>
    </source>
</evidence>
<dbReference type="SUPFAM" id="SSF81606">
    <property type="entry name" value="PP2C-like"/>
    <property type="match status" value="1"/>
</dbReference>
<dbReference type="PANTHER" id="PTHR43156">
    <property type="entry name" value="STAGE II SPORULATION PROTEIN E-RELATED"/>
    <property type="match status" value="1"/>
</dbReference>
<dbReference type="EMBL" id="BMRP01000052">
    <property type="protein sequence ID" value="GGU96566.1"/>
    <property type="molecule type" value="Genomic_DNA"/>
</dbReference>
<protein>
    <recommendedName>
        <fullName evidence="3">PPM-type phosphatase domain-containing protein</fullName>
    </recommendedName>
</protein>
<dbReference type="Pfam" id="PF07228">
    <property type="entry name" value="SpoIIE"/>
    <property type="match status" value="1"/>
</dbReference>
<dbReference type="Proteomes" id="UP000654471">
    <property type="component" value="Unassembled WGS sequence"/>
</dbReference>
<keyword evidence="1" id="KW-0378">Hydrolase</keyword>
<evidence type="ECO:0000256" key="1">
    <source>
        <dbReference type="ARBA" id="ARBA00022801"/>
    </source>
</evidence>
<organism evidence="4 5">
    <name type="scientific">Streptomyces albospinus</name>
    <dbReference type="NCBI Taxonomy" id="285515"/>
    <lineage>
        <taxon>Bacteria</taxon>
        <taxon>Bacillati</taxon>
        <taxon>Actinomycetota</taxon>
        <taxon>Actinomycetes</taxon>
        <taxon>Kitasatosporales</taxon>
        <taxon>Streptomycetaceae</taxon>
        <taxon>Streptomyces</taxon>
    </lineage>
</organism>
<feature type="compositionally biased region" description="Pro residues" evidence="2">
    <location>
        <begin position="59"/>
        <end position="69"/>
    </location>
</feature>
<reference evidence="5" key="1">
    <citation type="journal article" date="2019" name="Int. J. Syst. Evol. Microbiol.">
        <title>The Global Catalogue of Microorganisms (GCM) 10K type strain sequencing project: providing services to taxonomists for standard genome sequencing and annotation.</title>
        <authorList>
            <consortium name="The Broad Institute Genomics Platform"/>
            <consortium name="The Broad Institute Genome Sequencing Center for Infectious Disease"/>
            <person name="Wu L."/>
            <person name="Ma J."/>
        </authorList>
    </citation>
    <scope>NUCLEOTIDE SEQUENCE [LARGE SCALE GENOMIC DNA]</scope>
    <source>
        <strain evidence="5">JCM 3399</strain>
    </source>
</reference>
<dbReference type="InterPro" id="IPR001932">
    <property type="entry name" value="PPM-type_phosphatase-like_dom"/>
</dbReference>
<evidence type="ECO:0000313" key="5">
    <source>
        <dbReference type="Proteomes" id="UP000654471"/>
    </source>
</evidence>
<dbReference type="InterPro" id="IPR036457">
    <property type="entry name" value="PPM-type-like_dom_sf"/>
</dbReference>
<accession>A0ABQ2VQ57</accession>
<name>A0ABQ2VQ57_9ACTN</name>